<dbReference type="Gene3D" id="1.20.1740.10">
    <property type="entry name" value="Amino acid/polyamine transporter I"/>
    <property type="match status" value="1"/>
</dbReference>
<accession>A0A1V6NCB2</accession>
<dbReference type="EMBL" id="MDYM01000012">
    <property type="protein sequence ID" value="OQD62358.1"/>
    <property type="molecule type" value="Genomic_DNA"/>
</dbReference>
<feature type="transmembrane region" description="Helical" evidence="6">
    <location>
        <begin position="431"/>
        <end position="454"/>
    </location>
</feature>
<evidence type="ECO:0000313" key="9">
    <source>
        <dbReference type="Proteomes" id="UP000191408"/>
    </source>
</evidence>
<dbReference type="PANTHER" id="PTHR22950:SF479">
    <property type="entry name" value="AMINO ACID TRANSPORTER (EUROFUNG)-RELATED"/>
    <property type="match status" value="1"/>
</dbReference>
<feature type="transmembrane region" description="Helical" evidence="6">
    <location>
        <begin position="74"/>
        <end position="93"/>
    </location>
</feature>
<sequence>MAVRDFLQISPPVLDESTLTYNQPFDDTNMEKDIDNTMEKDMEKDMEKVMDLDKSQDPFAGEEVGGVRYRTMKWWNCAILMIAQSVSLGVLSLPSSMAVLGLVPGCIIIVGIGALTTYTGYVVGQFKLRYPQIHNMADAADILWGPWGREIVNVAQVICFIFLMGAHVLTFSIMMNTLTNHGACTIIFCLVGTILCFILTLSRRLEEVSYLGIISSLSIFTAVMITMIAIGIEAPDPRAYAITNPTLMNGFSATLNIVLAYSGHMSFFSFQSELADPHDYPKALIVFQATDTSLYLVTALVIYRYGGPDVLSPALLSASELVSKIAFGISIGTIVIAGVVICHVGAKCIYVRMFRGTHMMSERSFRSYGTWVLITFLMWAIAWLIANAIPVFNDLLNMIAAAFCSWFSFGLEGLFWLKMNRGQYLASKRKMALTALNVFLVGLCCLICGMGLWATGTSIRINAQSAHKPFSCASNA</sequence>
<feature type="transmembrane region" description="Helical" evidence="6">
    <location>
        <begin position="283"/>
        <end position="305"/>
    </location>
</feature>
<protein>
    <recommendedName>
        <fullName evidence="7">Amino acid transporter transmembrane domain-containing protein</fullName>
    </recommendedName>
</protein>
<evidence type="ECO:0000256" key="3">
    <source>
        <dbReference type="ARBA" id="ARBA00022692"/>
    </source>
</evidence>
<dbReference type="AlphaFoldDB" id="A0A1V6NCB2"/>
<dbReference type="GO" id="GO:0016020">
    <property type="term" value="C:membrane"/>
    <property type="evidence" value="ECO:0007669"/>
    <property type="project" value="UniProtKB-SubCell"/>
</dbReference>
<dbReference type="OrthoDB" id="294730at2759"/>
<keyword evidence="5 6" id="KW-0472">Membrane</keyword>
<feature type="transmembrane region" description="Helical" evidence="6">
    <location>
        <begin position="250"/>
        <end position="271"/>
    </location>
</feature>
<feature type="domain" description="Amino acid transporter transmembrane" evidence="7">
    <location>
        <begin position="71"/>
        <end position="455"/>
    </location>
</feature>
<evidence type="ECO:0000313" key="8">
    <source>
        <dbReference type="EMBL" id="OQD62358.1"/>
    </source>
</evidence>
<dbReference type="GO" id="GO:0015179">
    <property type="term" value="F:L-amino acid transmembrane transporter activity"/>
    <property type="evidence" value="ECO:0007669"/>
    <property type="project" value="TreeGrafter"/>
</dbReference>
<keyword evidence="4 6" id="KW-1133">Transmembrane helix</keyword>
<feature type="transmembrane region" description="Helical" evidence="6">
    <location>
        <begin position="398"/>
        <end position="419"/>
    </location>
</feature>
<feature type="transmembrane region" description="Helical" evidence="6">
    <location>
        <begin position="371"/>
        <end position="392"/>
    </location>
</feature>
<comment type="caution">
    <text evidence="8">The sequence shown here is derived from an EMBL/GenBank/DDBJ whole genome shotgun (WGS) entry which is preliminary data.</text>
</comment>
<feature type="transmembrane region" description="Helical" evidence="6">
    <location>
        <begin position="151"/>
        <end position="174"/>
    </location>
</feature>
<keyword evidence="3 6" id="KW-0812">Transmembrane</keyword>
<evidence type="ECO:0000256" key="4">
    <source>
        <dbReference type="ARBA" id="ARBA00022989"/>
    </source>
</evidence>
<evidence type="ECO:0000259" key="7">
    <source>
        <dbReference type="Pfam" id="PF01490"/>
    </source>
</evidence>
<feature type="transmembrane region" description="Helical" evidence="6">
    <location>
        <begin position="99"/>
        <end position="123"/>
    </location>
</feature>
<evidence type="ECO:0000256" key="1">
    <source>
        <dbReference type="ARBA" id="ARBA00004141"/>
    </source>
</evidence>
<reference evidence="9" key="1">
    <citation type="journal article" date="2017" name="Nat. Microbiol.">
        <title>Global analysis of biosynthetic gene clusters reveals vast potential of secondary metabolite production in Penicillium species.</title>
        <authorList>
            <person name="Nielsen J.C."/>
            <person name="Grijseels S."/>
            <person name="Prigent S."/>
            <person name="Ji B."/>
            <person name="Dainat J."/>
            <person name="Nielsen K.F."/>
            <person name="Frisvad J.C."/>
            <person name="Workman M."/>
            <person name="Nielsen J."/>
        </authorList>
    </citation>
    <scope>NUCLEOTIDE SEQUENCE [LARGE SCALE GENOMIC DNA]</scope>
    <source>
        <strain evidence="9">IBT 4502</strain>
    </source>
</reference>
<evidence type="ECO:0000256" key="6">
    <source>
        <dbReference type="SAM" id="Phobius"/>
    </source>
</evidence>
<dbReference type="STRING" id="60169.A0A1V6NCB2"/>
<keyword evidence="9" id="KW-1185">Reference proteome</keyword>
<feature type="transmembrane region" description="Helical" evidence="6">
    <location>
        <begin position="208"/>
        <end position="230"/>
    </location>
</feature>
<evidence type="ECO:0000256" key="2">
    <source>
        <dbReference type="ARBA" id="ARBA00008066"/>
    </source>
</evidence>
<comment type="subcellular location">
    <subcellularLocation>
        <location evidence="1">Membrane</location>
        <topology evidence="1">Multi-pass membrane protein</topology>
    </subcellularLocation>
</comment>
<dbReference type="FunFam" id="1.20.1740.10:FF:000039">
    <property type="entry name" value="Neutral amino acid transporter (Eurofung)"/>
    <property type="match status" value="1"/>
</dbReference>
<dbReference type="Pfam" id="PF01490">
    <property type="entry name" value="Aa_trans"/>
    <property type="match status" value="1"/>
</dbReference>
<comment type="similarity">
    <text evidence="2">Belongs to the amino acid/polyamine transporter 2 family.</text>
</comment>
<gene>
    <name evidence="8" type="ORF">PENPOL_c012G03189</name>
</gene>
<name>A0A1V6NCB2_PENPO</name>
<dbReference type="PANTHER" id="PTHR22950">
    <property type="entry name" value="AMINO ACID TRANSPORTER"/>
    <property type="match status" value="1"/>
</dbReference>
<feature type="transmembrane region" description="Helical" evidence="6">
    <location>
        <begin position="180"/>
        <end position="201"/>
    </location>
</feature>
<feature type="transmembrane region" description="Helical" evidence="6">
    <location>
        <begin position="325"/>
        <end position="350"/>
    </location>
</feature>
<dbReference type="InterPro" id="IPR013057">
    <property type="entry name" value="AA_transpt_TM"/>
</dbReference>
<evidence type="ECO:0000256" key="5">
    <source>
        <dbReference type="ARBA" id="ARBA00023136"/>
    </source>
</evidence>
<proteinExistence type="inferred from homology"/>
<dbReference type="Proteomes" id="UP000191408">
    <property type="component" value="Unassembled WGS sequence"/>
</dbReference>
<organism evidence="8 9">
    <name type="scientific">Penicillium polonicum</name>
    <dbReference type="NCBI Taxonomy" id="60169"/>
    <lineage>
        <taxon>Eukaryota</taxon>
        <taxon>Fungi</taxon>
        <taxon>Dikarya</taxon>
        <taxon>Ascomycota</taxon>
        <taxon>Pezizomycotina</taxon>
        <taxon>Eurotiomycetes</taxon>
        <taxon>Eurotiomycetidae</taxon>
        <taxon>Eurotiales</taxon>
        <taxon>Aspergillaceae</taxon>
        <taxon>Penicillium</taxon>
    </lineage>
</organism>